<gene>
    <name evidence="2" type="ORF">HM1_3131</name>
</gene>
<reference evidence="2 3" key="1">
    <citation type="journal article" date="2008" name="J. Bacteriol.">
        <title>The genome of Heliobacterium modesticaldum, a phototrophic representative of the Firmicutes containing the simplest photosynthetic apparatus.</title>
        <authorList>
            <person name="Sattley W.M."/>
            <person name="Madigan M.T."/>
            <person name="Swingley W.D."/>
            <person name="Cheung P.C."/>
            <person name="Clocksin K.M."/>
            <person name="Conrad A.L."/>
            <person name="Dejesa L.C."/>
            <person name="Honchak B.M."/>
            <person name="Jung D.O."/>
            <person name="Karbach L.E."/>
            <person name="Kurdoglu A."/>
            <person name="Lahiri S."/>
            <person name="Mastrian S.D."/>
            <person name="Page L.E."/>
            <person name="Taylor H.L."/>
            <person name="Wang Z.T."/>
            <person name="Raymond J."/>
            <person name="Chen M."/>
            <person name="Blankenship R.E."/>
            <person name="Touchman J.W."/>
        </authorList>
    </citation>
    <scope>NUCLEOTIDE SEQUENCE [LARGE SCALE GENOMIC DNA]</scope>
    <source>
        <strain evidence="3">ATCC 51547 / Ice1</strain>
    </source>
</reference>
<evidence type="ECO:0000256" key="1">
    <source>
        <dbReference type="SAM" id="MobiDB-lite"/>
    </source>
</evidence>
<dbReference type="Proteomes" id="UP000008550">
    <property type="component" value="Chromosome"/>
</dbReference>
<keyword evidence="2" id="KW-0436">Ligase</keyword>
<keyword evidence="3" id="KW-1185">Reference proteome</keyword>
<proteinExistence type="predicted"/>
<dbReference type="AlphaFoldDB" id="B0TIF0"/>
<dbReference type="EMBL" id="CP000930">
    <property type="protein sequence ID" value="ABZ84891.1"/>
    <property type="molecule type" value="Genomic_DNA"/>
</dbReference>
<accession>B0TIF0</accession>
<name>B0TIF0_HELMI</name>
<dbReference type="GO" id="GO:0016874">
    <property type="term" value="F:ligase activity"/>
    <property type="evidence" value="ECO:0007669"/>
    <property type="project" value="UniProtKB-KW"/>
</dbReference>
<dbReference type="HOGENOM" id="CLU_1376508_0_0_9"/>
<dbReference type="KEGG" id="hmo:HM1_3131"/>
<evidence type="ECO:0000313" key="3">
    <source>
        <dbReference type="Proteomes" id="UP000008550"/>
    </source>
</evidence>
<organism evidence="2 3">
    <name type="scientific">Heliobacterium modesticaldum (strain ATCC 51547 / Ice1)</name>
    <dbReference type="NCBI Taxonomy" id="498761"/>
    <lineage>
        <taxon>Bacteria</taxon>
        <taxon>Bacillati</taxon>
        <taxon>Bacillota</taxon>
        <taxon>Clostridia</taxon>
        <taxon>Eubacteriales</taxon>
        <taxon>Heliobacteriaceae</taxon>
        <taxon>Heliomicrobium</taxon>
    </lineage>
</organism>
<sequence>MAPTAVPPTLRGGEQGRFGRSYSGEQGFPGEKGIHPGVSQPFRSRPLPRVDTGPAAAPSLLPRRSRKFEVTLHGKTLLLSNVEKLFWPREGYTKGDLIEYYLKIAPLPLAPPQRLSTSAGPLSRRDRWKVLLPKRSAPLPSRLAAHRRGGFKGKKKKHPLLSGRGCCGSFVSDQPRLHRDSSLAVEDGCPRSSDLNGL</sequence>
<evidence type="ECO:0000313" key="2">
    <source>
        <dbReference type="EMBL" id="ABZ84891.1"/>
    </source>
</evidence>
<feature type="region of interest" description="Disordered" evidence="1">
    <location>
        <begin position="1"/>
        <end position="59"/>
    </location>
</feature>
<protein>
    <submittedName>
        <fullName evidence="2">DNA ligase domain protein</fullName>
    </submittedName>
</protein>